<dbReference type="OrthoDB" id="5426988at2759"/>
<organism evidence="1 2">
    <name type="scientific">Viridothelium virens</name>
    <name type="common">Speckled blister lichen</name>
    <name type="synonym">Trypethelium virens</name>
    <dbReference type="NCBI Taxonomy" id="1048519"/>
    <lineage>
        <taxon>Eukaryota</taxon>
        <taxon>Fungi</taxon>
        <taxon>Dikarya</taxon>
        <taxon>Ascomycota</taxon>
        <taxon>Pezizomycotina</taxon>
        <taxon>Dothideomycetes</taxon>
        <taxon>Dothideomycetes incertae sedis</taxon>
        <taxon>Trypetheliales</taxon>
        <taxon>Trypetheliaceae</taxon>
        <taxon>Viridothelium</taxon>
    </lineage>
</organism>
<name>A0A6A6HJL0_VIRVR</name>
<accession>A0A6A6HJL0</accession>
<dbReference type="CDD" id="cd02019">
    <property type="entry name" value="NK"/>
    <property type="match status" value="1"/>
</dbReference>
<reference evidence="1" key="1">
    <citation type="journal article" date="2020" name="Stud. Mycol.">
        <title>101 Dothideomycetes genomes: a test case for predicting lifestyles and emergence of pathogens.</title>
        <authorList>
            <person name="Haridas S."/>
            <person name="Albert R."/>
            <person name="Binder M."/>
            <person name="Bloem J."/>
            <person name="Labutti K."/>
            <person name="Salamov A."/>
            <person name="Andreopoulos B."/>
            <person name="Baker S."/>
            <person name="Barry K."/>
            <person name="Bills G."/>
            <person name="Bluhm B."/>
            <person name="Cannon C."/>
            <person name="Castanera R."/>
            <person name="Culley D."/>
            <person name="Daum C."/>
            <person name="Ezra D."/>
            <person name="Gonzalez J."/>
            <person name="Henrissat B."/>
            <person name="Kuo A."/>
            <person name="Liang C."/>
            <person name="Lipzen A."/>
            <person name="Lutzoni F."/>
            <person name="Magnuson J."/>
            <person name="Mondo S."/>
            <person name="Nolan M."/>
            <person name="Ohm R."/>
            <person name="Pangilinan J."/>
            <person name="Park H.-J."/>
            <person name="Ramirez L."/>
            <person name="Alfaro M."/>
            <person name="Sun H."/>
            <person name="Tritt A."/>
            <person name="Yoshinaga Y."/>
            <person name="Zwiers L.-H."/>
            <person name="Turgeon B."/>
            <person name="Goodwin S."/>
            <person name="Spatafora J."/>
            <person name="Crous P."/>
            <person name="Grigoriev I."/>
        </authorList>
    </citation>
    <scope>NUCLEOTIDE SEQUENCE</scope>
    <source>
        <strain evidence="1">Tuck. ex Michener</strain>
    </source>
</reference>
<dbReference type="Gene3D" id="3.40.50.300">
    <property type="entry name" value="P-loop containing nucleotide triphosphate hydrolases"/>
    <property type="match status" value="1"/>
</dbReference>
<dbReference type="AlphaFoldDB" id="A0A6A6HJL0"/>
<protein>
    <recommendedName>
        <fullName evidence="3">P-loop containing nucleoside triphosphate hydrolase protein</fullName>
    </recommendedName>
</protein>
<evidence type="ECO:0000313" key="2">
    <source>
        <dbReference type="Proteomes" id="UP000800092"/>
    </source>
</evidence>
<gene>
    <name evidence="1" type="ORF">EV356DRAFT_529315</name>
</gene>
<proteinExistence type="predicted"/>
<evidence type="ECO:0000313" key="1">
    <source>
        <dbReference type="EMBL" id="KAF2238325.1"/>
    </source>
</evidence>
<evidence type="ECO:0008006" key="3">
    <source>
        <dbReference type="Google" id="ProtNLM"/>
    </source>
</evidence>
<dbReference type="InterPro" id="IPR027417">
    <property type="entry name" value="P-loop_NTPase"/>
</dbReference>
<dbReference type="EMBL" id="ML991776">
    <property type="protein sequence ID" value="KAF2238325.1"/>
    <property type="molecule type" value="Genomic_DNA"/>
</dbReference>
<dbReference type="Proteomes" id="UP000800092">
    <property type="component" value="Unassembled WGS sequence"/>
</dbReference>
<keyword evidence="2" id="KW-1185">Reference proteome</keyword>
<sequence length="202" mass="22866">MSAKPLIWINGFPGVGKLTIAKALISLLESNRPILIDNHQLIDPVAADFPRDHPDYQSERCRQRNVTFTERVEHPDLQDQVVVFTDFQSNNELGRGVAREYEAAAQRSGRPFLPIYLECEVDENVRRVASAQRTNSGTTKLLDSEVLKGIRVRCHLYRFDEIKGISLDLSSIAPQEAAEALLEQINEILPNLQKHPRNTLAR</sequence>
<dbReference type="SUPFAM" id="SSF52540">
    <property type="entry name" value="P-loop containing nucleoside triphosphate hydrolases"/>
    <property type="match status" value="1"/>
</dbReference>